<protein>
    <recommendedName>
        <fullName evidence="2">Lipoyl-binding domain-containing protein</fullName>
    </recommendedName>
</protein>
<gene>
    <name evidence="3" type="ORF">LCGC14_3045490</name>
</gene>
<dbReference type="InterPro" id="IPR011053">
    <property type="entry name" value="Single_hybrid_motif"/>
</dbReference>
<name>A0A0F8WNP8_9ZZZZ</name>
<dbReference type="Gene3D" id="2.40.50.100">
    <property type="match status" value="1"/>
</dbReference>
<dbReference type="AlphaFoldDB" id="A0A0F8WNP8"/>
<comment type="caution">
    <text evidence="3">The sequence shown here is derived from an EMBL/GenBank/DDBJ whole genome shotgun (WGS) entry which is preliminary data.</text>
</comment>
<dbReference type="CDD" id="cd06850">
    <property type="entry name" value="biotinyl_domain"/>
    <property type="match status" value="1"/>
</dbReference>
<reference evidence="3" key="1">
    <citation type="journal article" date="2015" name="Nature">
        <title>Complex archaea that bridge the gap between prokaryotes and eukaryotes.</title>
        <authorList>
            <person name="Spang A."/>
            <person name="Saw J.H."/>
            <person name="Jorgensen S.L."/>
            <person name="Zaremba-Niedzwiedzka K."/>
            <person name="Martijn J."/>
            <person name="Lind A.E."/>
            <person name="van Eijk R."/>
            <person name="Schleper C."/>
            <person name="Guy L."/>
            <person name="Ettema T.J."/>
        </authorList>
    </citation>
    <scope>NUCLEOTIDE SEQUENCE</scope>
</reference>
<accession>A0A0F8WNP8</accession>
<proteinExistence type="predicted"/>
<dbReference type="PROSITE" id="PS00188">
    <property type="entry name" value="BIOTIN"/>
    <property type="match status" value="1"/>
</dbReference>
<keyword evidence="1" id="KW-0092">Biotin</keyword>
<dbReference type="EMBL" id="LAZR01064037">
    <property type="protein sequence ID" value="KKK58333.1"/>
    <property type="molecule type" value="Genomic_DNA"/>
</dbReference>
<organism evidence="3">
    <name type="scientific">marine sediment metagenome</name>
    <dbReference type="NCBI Taxonomy" id="412755"/>
    <lineage>
        <taxon>unclassified sequences</taxon>
        <taxon>metagenomes</taxon>
        <taxon>ecological metagenomes</taxon>
    </lineage>
</organism>
<feature type="domain" description="Lipoyl-binding" evidence="2">
    <location>
        <begin position="84"/>
        <end position="159"/>
    </location>
</feature>
<dbReference type="InterPro" id="IPR000089">
    <property type="entry name" value="Biotin_lipoyl"/>
</dbReference>
<evidence type="ECO:0000256" key="1">
    <source>
        <dbReference type="ARBA" id="ARBA00023267"/>
    </source>
</evidence>
<dbReference type="SUPFAM" id="SSF51230">
    <property type="entry name" value="Single hybrid motif"/>
    <property type="match status" value="1"/>
</dbReference>
<dbReference type="PANTHER" id="PTHR45266">
    <property type="entry name" value="OXALOACETATE DECARBOXYLASE ALPHA CHAIN"/>
    <property type="match status" value="1"/>
</dbReference>
<evidence type="ECO:0000313" key="3">
    <source>
        <dbReference type="EMBL" id="KKK58333.1"/>
    </source>
</evidence>
<sequence length="159" mass="17546">MSSYSVKVDEEEFQLQNTDLGALDIDHIKGSDFHVLKNNSAFNVRLIESNFESQKLSLSVNGNVYHVEINDENDQMVQQMGLLTNTSQDVQDVKAPMPGLIIEILVEPGQTVEEGTPLLILSAMKMENQILARDSGKIKAIAVSVGDAVEKSQLVIEME</sequence>
<dbReference type="Pfam" id="PF00364">
    <property type="entry name" value="Biotin_lipoyl"/>
    <property type="match status" value="1"/>
</dbReference>
<dbReference type="FunFam" id="2.40.50.100:FF:000003">
    <property type="entry name" value="Acetyl-CoA carboxylase biotin carboxyl carrier protein"/>
    <property type="match status" value="1"/>
</dbReference>
<dbReference type="PROSITE" id="PS50968">
    <property type="entry name" value="BIOTINYL_LIPOYL"/>
    <property type="match status" value="1"/>
</dbReference>
<dbReference type="PANTHER" id="PTHR45266:SF3">
    <property type="entry name" value="OXALOACETATE DECARBOXYLASE ALPHA CHAIN"/>
    <property type="match status" value="1"/>
</dbReference>
<dbReference type="InterPro" id="IPR001882">
    <property type="entry name" value="Biotin_BS"/>
</dbReference>
<dbReference type="InterPro" id="IPR050709">
    <property type="entry name" value="Biotin_Carboxyl_Carrier/Decarb"/>
</dbReference>
<evidence type="ECO:0000259" key="2">
    <source>
        <dbReference type="PROSITE" id="PS50968"/>
    </source>
</evidence>